<evidence type="ECO:0000313" key="1">
    <source>
        <dbReference type="EMBL" id="KUJ12362.1"/>
    </source>
</evidence>
<evidence type="ECO:0000313" key="2">
    <source>
        <dbReference type="Proteomes" id="UP000070700"/>
    </source>
</evidence>
<dbReference type="KEGG" id="psco:LY89DRAFT_785739"/>
<protein>
    <submittedName>
        <fullName evidence="1">Uncharacterized protein</fullName>
    </submittedName>
</protein>
<dbReference type="EMBL" id="KQ947424">
    <property type="protein sequence ID" value="KUJ12362.1"/>
    <property type="molecule type" value="Genomic_DNA"/>
</dbReference>
<reference evidence="1 2" key="1">
    <citation type="submission" date="2015-10" db="EMBL/GenBank/DDBJ databases">
        <title>Full genome of DAOMC 229536 Phialocephala scopiformis, a fungal endophyte of spruce producing the potent anti-insectan compound rugulosin.</title>
        <authorList>
            <consortium name="DOE Joint Genome Institute"/>
            <person name="Walker A.K."/>
            <person name="Frasz S.L."/>
            <person name="Seifert K.A."/>
            <person name="Miller J.D."/>
            <person name="Mondo S.J."/>
            <person name="Labutti K."/>
            <person name="Lipzen A."/>
            <person name="Dockter R."/>
            <person name="Kennedy M."/>
            <person name="Grigoriev I.V."/>
            <person name="Spatafora J.W."/>
        </authorList>
    </citation>
    <scope>NUCLEOTIDE SEQUENCE [LARGE SCALE GENOMIC DNA]</scope>
    <source>
        <strain evidence="1 2">CBS 120377</strain>
    </source>
</reference>
<gene>
    <name evidence="1" type="ORF">LY89DRAFT_785739</name>
</gene>
<dbReference type="STRING" id="149040.A0A194WXP4"/>
<organism evidence="1 2">
    <name type="scientific">Mollisia scopiformis</name>
    <name type="common">Conifer needle endophyte fungus</name>
    <name type="synonym">Phialocephala scopiformis</name>
    <dbReference type="NCBI Taxonomy" id="149040"/>
    <lineage>
        <taxon>Eukaryota</taxon>
        <taxon>Fungi</taxon>
        <taxon>Dikarya</taxon>
        <taxon>Ascomycota</taxon>
        <taxon>Pezizomycotina</taxon>
        <taxon>Leotiomycetes</taxon>
        <taxon>Helotiales</taxon>
        <taxon>Mollisiaceae</taxon>
        <taxon>Mollisia</taxon>
    </lineage>
</organism>
<dbReference type="Proteomes" id="UP000070700">
    <property type="component" value="Unassembled WGS sequence"/>
</dbReference>
<dbReference type="RefSeq" id="XP_018066717.1">
    <property type="nucleotide sequence ID" value="XM_018222916.1"/>
</dbReference>
<proteinExistence type="predicted"/>
<keyword evidence="2" id="KW-1185">Reference proteome</keyword>
<dbReference type="AlphaFoldDB" id="A0A194WXP4"/>
<accession>A0A194WXP4</accession>
<sequence length="140" mass="14881">MSLTAATSLAERGISTSAKIGKRGQTWCGCRNGMDHSTCDQANDDLRNQLGSGPNINGGQAYYSIKSPSVAFVCNKDQYSAQVFGGSVPTGSQHVTQACGLYVAGTWRIDGLPAMDYRYMDWNNGLDFCAHAEGSGSHSC</sequence>
<name>A0A194WXP4_MOLSC</name>
<dbReference type="OrthoDB" id="5006988at2759"/>
<dbReference type="GeneID" id="28832642"/>
<dbReference type="InParanoid" id="A0A194WXP4"/>